<dbReference type="EMBL" id="JAVDUU010000003">
    <property type="protein sequence ID" value="MDR6943782.1"/>
    <property type="molecule type" value="Genomic_DNA"/>
</dbReference>
<gene>
    <name evidence="1" type="ORF">J2W55_003635</name>
</gene>
<organism evidence="1 2">
    <name type="scientific">Mucilaginibacter pocheonensis</name>
    <dbReference type="NCBI Taxonomy" id="398050"/>
    <lineage>
        <taxon>Bacteria</taxon>
        <taxon>Pseudomonadati</taxon>
        <taxon>Bacteroidota</taxon>
        <taxon>Sphingobacteriia</taxon>
        <taxon>Sphingobacteriales</taxon>
        <taxon>Sphingobacteriaceae</taxon>
        <taxon>Mucilaginibacter</taxon>
    </lineage>
</organism>
<sequence length="98" mass="11527">MKDFYDLQLELFRQQNSECFEDSRVITVHIPSHLTELFALGECVLYFSLRLERREQLTCHVKIAKSFVSEINDFPIIYVLVIAGPDSFNKNTFFYQVA</sequence>
<evidence type="ECO:0000313" key="2">
    <source>
        <dbReference type="Proteomes" id="UP001247620"/>
    </source>
</evidence>
<proteinExistence type="predicted"/>
<protein>
    <submittedName>
        <fullName evidence="1">Uncharacterized protein</fullName>
    </submittedName>
</protein>
<name>A0ABU1TEF9_9SPHI</name>
<dbReference type="RefSeq" id="WP_310098655.1">
    <property type="nucleotide sequence ID" value="NZ_JAVDUU010000003.1"/>
</dbReference>
<dbReference type="Proteomes" id="UP001247620">
    <property type="component" value="Unassembled WGS sequence"/>
</dbReference>
<evidence type="ECO:0000313" key="1">
    <source>
        <dbReference type="EMBL" id="MDR6943782.1"/>
    </source>
</evidence>
<reference evidence="1 2" key="1">
    <citation type="submission" date="2023-07" db="EMBL/GenBank/DDBJ databases">
        <title>Sorghum-associated microbial communities from plants grown in Nebraska, USA.</title>
        <authorList>
            <person name="Schachtman D."/>
        </authorList>
    </citation>
    <scope>NUCLEOTIDE SEQUENCE [LARGE SCALE GENOMIC DNA]</scope>
    <source>
        <strain evidence="1 2">3262</strain>
    </source>
</reference>
<accession>A0ABU1TEF9</accession>
<comment type="caution">
    <text evidence="1">The sequence shown here is derived from an EMBL/GenBank/DDBJ whole genome shotgun (WGS) entry which is preliminary data.</text>
</comment>
<keyword evidence="2" id="KW-1185">Reference proteome</keyword>